<proteinExistence type="predicted"/>
<feature type="compositionally biased region" description="Basic and acidic residues" evidence="10">
    <location>
        <begin position="1046"/>
        <end position="1066"/>
    </location>
</feature>
<evidence type="ECO:0000256" key="9">
    <source>
        <dbReference type="PROSITE-ProRule" id="PRU00267"/>
    </source>
</evidence>
<dbReference type="PANTHER" id="PTHR16062:SF19">
    <property type="entry name" value="PROTEIN POLYBROMO-1"/>
    <property type="match status" value="1"/>
</dbReference>
<feature type="compositionally biased region" description="Polar residues" evidence="10">
    <location>
        <begin position="1067"/>
        <end position="1077"/>
    </location>
</feature>
<dbReference type="InterPro" id="IPR036910">
    <property type="entry name" value="HMG_box_dom_sf"/>
</dbReference>
<dbReference type="InterPro" id="IPR036427">
    <property type="entry name" value="Bromodomain-like_sf"/>
</dbReference>
<evidence type="ECO:0000256" key="6">
    <source>
        <dbReference type="ARBA" id="ARBA00023163"/>
    </source>
</evidence>
<evidence type="ECO:0000259" key="12">
    <source>
        <dbReference type="PROSITE" id="PS50118"/>
    </source>
</evidence>
<dbReference type="Gene3D" id="1.10.30.10">
    <property type="entry name" value="High mobility group box domain"/>
    <property type="match status" value="1"/>
</dbReference>
<feature type="compositionally biased region" description="Low complexity" evidence="10">
    <location>
        <begin position="208"/>
        <end position="221"/>
    </location>
</feature>
<accession>A0AAV5WC53</accession>
<dbReference type="SUPFAM" id="SSF47370">
    <property type="entry name" value="Bromodomain"/>
    <property type="match status" value="6"/>
</dbReference>
<dbReference type="Gene3D" id="2.30.30.490">
    <property type="match status" value="2"/>
</dbReference>
<evidence type="ECO:0000313" key="15">
    <source>
        <dbReference type="Proteomes" id="UP001432322"/>
    </source>
</evidence>
<dbReference type="Proteomes" id="UP001432322">
    <property type="component" value="Unassembled WGS sequence"/>
</dbReference>
<dbReference type="PROSITE" id="PS00028">
    <property type="entry name" value="ZINC_FINGER_C2H2_1"/>
    <property type="match status" value="1"/>
</dbReference>
<keyword evidence="4" id="KW-0805">Transcription regulation</keyword>
<comment type="subcellular location">
    <subcellularLocation>
        <location evidence="1">Nucleus</location>
    </subcellularLocation>
</comment>
<feature type="region of interest" description="Disordered" evidence="10">
    <location>
        <begin position="532"/>
        <end position="571"/>
    </location>
</feature>
<reference evidence="14" key="1">
    <citation type="submission" date="2023-10" db="EMBL/GenBank/DDBJ databases">
        <title>Genome assembly of Pristionchus species.</title>
        <authorList>
            <person name="Yoshida K."/>
            <person name="Sommer R.J."/>
        </authorList>
    </citation>
    <scope>NUCLEOTIDE SEQUENCE</scope>
    <source>
        <strain evidence="14">RS5133</strain>
    </source>
</reference>
<dbReference type="InterPro" id="IPR013087">
    <property type="entry name" value="Znf_C2H2_type"/>
</dbReference>
<evidence type="ECO:0008006" key="16">
    <source>
        <dbReference type="Google" id="ProtNLM"/>
    </source>
</evidence>
<dbReference type="GO" id="GO:0003682">
    <property type="term" value="F:chromatin binding"/>
    <property type="evidence" value="ECO:0007669"/>
    <property type="project" value="InterPro"/>
</dbReference>
<keyword evidence="9" id="KW-0238">DNA-binding</keyword>
<dbReference type="GO" id="GO:0006368">
    <property type="term" value="P:transcription elongation by RNA polymerase II"/>
    <property type="evidence" value="ECO:0007669"/>
    <property type="project" value="TreeGrafter"/>
</dbReference>
<feature type="compositionally biased region" description="Polar residues" evidence="10">
    <location>
        <begin position="1747"/>
        <end position="1756"/>
    </location>
</feature>
<dbReference type="InterPro" id="IPR009071">
    <property type="entry name" value="HMG_box_dom"/>
</dbReference>
<feature type="region of interest" description="Disordered" evidence="10">
    <location>
        <begin position="1046"/>
        <end position="1082"/>
    </location>
</feature>
<feature type="domain" description="BAH" evidence="13">
    <location>
        <begin position="1316"/>
        <end position="1434"/>
    </location>
</feature>
<keyword evidence="2" id="KW-0677">Repeat</keyword>
<feature type="compositionally biased region" description="Low complexity" evidence="10">
    <location>
        <begin position="1820"/>
        <end position="1851"/>
    </location>
</feature>
<evidence type="ECO:0000256" key="3">
    <source>
        <dbReference type="ARBA" id="ARBA00022853"/>
    </source>
</evidence>
<dbReference type="SMART" id="SM00297">
    <property type="entry name" value="BROMO"/>
    <property type="match status" value="6"/>
</dbReference>
<evidence type="ECO:0000256" key="1">
    <source>
        <dbReference type="ARBA" id="ARBA00004123"/>
    </source>
</evidence>
<dbReference type="GO" id="GO:0016586">
    <property type="term" value="C:RSC-type complex"/>
    <property type="evidence" value="ECO:0007669"/>
    <property type="project" value="InterPro"/>
</dbReference>
<dbReference type="InterPro" id="IPR018359">
    <property type="entry name" value="Bromodomain_CS"/>
</dbReference>
<feature type="compositionally biased region" description="Gly residues" evidence="10">
    <location>
        <begin position="1852"/>
        <end position="1862"/>
    </location>
</feature>
<evidence type="ECO:0000259" key="11">
    <source>
        <dbReference type="PROSITE" id="PS50014"/>
    </source>
</evidence>
<feature type="compositionally biased region" description="Low complexity" evidence="10">
    <location>
        <begin position="1863"/>
        <end position="1876"/>
    </location>
</feature>
<dbReference type="GO" id="GO:0003677">
    <property type="term" value="F:DNA binding"/>
    <property type="evidence" value="ECO:0007669"/>
    <property type="project" value="UniProtKB-UniRule"/>
</dbReference>
<dbReference type="GO" id="GO:0006338">
    <property type="term" value="P:chromatin remodeling"/>
    <property type="evidence" value="ECO:0007669"/>
    <property type="project" value="InterPro"/>
</dbReference>
<feature type="DNA-binding region" description="HMG box" evidence="9">
    <location>
        <begin position="1542"/>
        <end position="1596"/>
    </location>
</feature>
<feature type="domain" description="Bromo" evidence="11">
    <location>
        <begin position="244"/>
        <end position="314"/>
    </location>
</feature>
<dbReference type="InterPro" id="IPR043151">
    <property type="entry name" value="BAH_sf"/>
</dbReference>
<feature type="region of interest" description="Disordered" evidence="10">
    <location>
        <begin position="1232"/>
        <end position="1280"/>
    </location>
</feature>
<evidence type="ECO:0000313" key="14">
    <source>
        <dbReference type="EMBL" id="GMT29285.1"/>
    </source>
</evidence>
<dbReference type="SMART" id="SM00439">
    <property type="entry name" value="BAH"/>
    <property type="match status" value="2"/>
</dbReference>
<feature type="non-terminal residue" evidence="14">
    <location>
        <position position="1"/>
    </location>
</feature>
<feature type="region of interest" description="Disordered" evidence="10">
    <location>
        <begin position="41"/>
        <end position="76"/>
    </location>
</feature>
<dbReference type="PRINTS" id="PR00503">
    <property type="entry name" value="BROMODOMAIN"/>
</dbReference>
<comment type="caution">
    <text evidence="14">The sequence shown here is derived from an EMBL/GenBank/DDBJ whole genome shotgun (WGS) entry which is preliminary data.</text>
</comment>
<feature type="region of interest" description="Disordered" evidence="10">
    <location>
        <begin position="1739"/>
        <end position="1879"/>
    </location>
</feature>
<protein>
    <recommendedName>
        <fullName evidence="16">Polybromo-1</fullName>
    </recommendedName>
</protein>
<feature type="region of interest" description="Disordered" evidence="10">
    <location>
        <begin position="199"/>
        <end position="225"/>
    </location>
</feature>
<evidence type="ECO:0000256" key="10">
    <source>
        <dbReference type="SAM" id="MobiDB-lite"/>
    </source>
</evidence>
<evidence type="ECO:0000256" key="5">
    <source>
        <dbReference type="ARBA" id="ARBA00023117"/>
    </source>
</evidence>
<feature type="domain" description="Bromo" evidence="11">
    <location>
        <begin position="616"/>
        <end position="686"/>
    </location>
</feature>
<evidence type="ECO:0000256" key="4">
    <source>
        <dbReference type="ARBA" id="ARBA00023015"/>
    </source>
</evidence>
<dbReference type="Gene3D" id="1.20.920.10">
    <property type="entry name" value="Bromodomain-like"/>
    <property type="match status" value="6"/>
</dbReference>
<feature type="domain" description="HMG box" evidence="12">
    <location>
        <begin position="1542"/>
        <end position="1596"/>
    </location>
</feature>
<keyword evidence="5 8" id="KW-0103">Bromodomain</keyword>
<dbReference type="InterPro" id="IPR037382">
    <property type="entry name" value="Rsc/polybromo"/>
</dbReference>
<keyword evidence="3" id="KW-0156">Chromatin regulator</keyword>
<dbReference type="Pfam" id="PF01426">
    <property type="entry name" value="BAH"/>
    <property type="match status" value="2"/>
</dbReference>
<gene>
    <name evidence="14" type="ORF">PFISCL1PPCAC_20582</name>
</gene>
<dbReference type="SMART" id="SM00398">
    <property type="entry name" value="HMG"/>
    <property type="match status" value="1"/>
</dbReference>
<dbReference type="InterPro" id="IPR001025">
    <property type="entry name" value="BAH_dom"/>
</dbReference>
<sequence length="1996" mass="226761">SALAQSRLLPPLSTVVARVPKTCVLVVSSSAIVAKLPSGMNTKRKRVSESPMVEAKTPASSKRRRNANNNQDRTAEQLRQCQELVEYLKSIKTDGRSILEHFMRNPSKRSDPEYYKEVKNPIDITRIQQKLRNEDYTTVAGFFGDVELLVENALAYYKEEDEEHRDALEVERLFAEKRKLIENGEEWKVNGDVRVKKEMVEEHEETRSASPSVRSGSGSTGEASIDEAVAEDILTTIIELTDETKRLISPPFRLLQSPEEFPSYYEKIKMPIDLKTIAEKTRAGCYTNMAALEADFKLLCKNAKTFNEPETLIYADADTILKVFMKKRNEAGHGKGVTNKRRDHCREVVDSLIAQSSTEEIDDAYSEDSEEDEELASSSEWGWQLYWSVRNEQADGSDESLVSDPFVELPSKRYYPDYYDEMKCPMSLFMINKKLKLGKYTDLDELVKDFALVFGNAMEYNVEASEIYKAAKALKELTLKKAKQLQPSFDVARWVAFRPPTQDNVNAEVKVVASTSSAPKGGMKKILKIKEEPMDEEEMSESGETPPLSKKKHRRMKPISTGFTPLPDSKPGRKSMDELMLRYRMKLFHFWSLIYDFKGAPEGVGSRKGSSSTQEDEYWPAGAFIDLPDRRQWKDYYDVIDNPLSMTMIKERIENNHYESSTNLLADFHVMFKNAKTFNEPGSDLHRDASRLEKMVNEAHASIADAPYESPLILKDKMGWIKTKLPMYSSKSKIGGTSVPDSPGAQGGSSSALYALNDEDSNSSIRSPAPPSVKGTPGTPSYRPKIPIKERMEKLPEEGRKMYELLFALKNYVDDTGRVVTAAFHKLPSKVELPSYYEVIKKPLDFARIQQKLTCQYYRSPADLVADFKLMFDNACKFNEPESPIYKDAIMMQRVLLEKKKEFFAQSEQAPFSAQAEIKSMLMTIFVSVFNKKDDEGRCHSDSFVDLVELMRSKSIADAEFPFSFEQIKRNIDKGRYRRLDRFQSDFFRLFSMARRVSRSDSTLFEDATMLQMEFIRVRDDTCKSVLHSEAYTQLAKDVEESVEAEKKRKASEEMEMERKEEERGTENTTPQANGTSTRDEVLDTVTVKDVEYSDGDYALVSPSEKDDKEPHLMRIERMWRDGEGATLVTGRWYFRPHETYHLATKKFADNEVFLTNFRDTVTSDRLMTKAAIVQPKQWCKYTVKGFAPENVFVCEERYLGKQLHFKKIKVWPFPADDESFEMEERATALTLTRTQREISNEKRRRRENGGGGGGEKEDDDDSSQSSQSSQESAEEDERCSGVAILDVDRSEIRVGDGPDADGRSYYQQMTDKFGRSFYLGNYVLVFNHRKPFCDVMRVDKLWREQDGTEFFSGGWFARPTDLYHDLTHLFFRHEVFAVVQSDQTHRLDSIQSRCTVLPLKQFVKERPTEVPECDVFVCEARIMGHFDEASTSNGTGTAVSSDCSLFTSPIPQEKGVVAMNILSAQKLNKLKSYALSREVIEDEIFVFRQPMAAMDKEPSPVLTKAALEDLEMDESISEPDPTDSVEAKELVQWLSHQPKLNAKSKSGYILFSAEIRKRIMAENPDAGFGEVSKIVGVEWKKLTEDQKKQYEVRAEYIASERAKQEAANIASGKTIQMAPGHMRVYVCKWANCDFQFDCAEGLNEHVVHYHTSQIIVDSENQYVCMWLTCMRNRKEGKPFPSLPRLHRHIKEKHVGSSFKTMPPTTRGRNYFKFLMSGGENGAASSPQLIQFPFGMHPSQAPPGALNHNSHMQPSVSHAGAMPGTPHGAPMMNGHHHAQHPHAVDPSATPRMNGIDPRYHQTPAGPMHHGVPHGHNYAAPMPQTPQSSHHPQQQMQQQHHAHVPPHMTPGHHMGGPPGGGGVHHPQAQQQQMGTPAGPIPDARTVITLNRHVAEPVFIPPPSSVQARRVLHSETYLRYIESLSNGRQRSVSQYDRSLRAHPRNTQAPSGRLPANWIRESRGGQPVKEDEVVRALWRLREELLESTVDIERDYAGVL</sequence>
<dbReference type="Pfam" id="PF00505">
    <property type="entry name" value="HMG_box"/>
    <property type="match status" value="1"/>
</dbReference>
<feature type="domain" description="Bromo" evidence="11">
    <location>
        <begin position="398"/>
        <end position="468"/>
    </location>
</feature>
<feature type="region of interest" description="Disordered" evidence="10">
    <location>
        <begin position="732"/>
        <end position="786"/>
    </location>
</feature>
<keyword evidence="7 9" id="KW-0539">Nucleus</keyword>
<organism evidence="14 15">
    <name type="scientific">Pristionchus fissidentatus</name>
    <dbReference type="NCBI Taxonomy" id="1538716"/>
    <lineage>
        <taxon>Eukaryota</taxon>
        <taxon>Metazoa</taxon>
        <taxon>Ecdysozoa</taxon>
        <taxon>Nematoda</taxon>
        <taxon>Chromadorea</taxon>
        <taxon>Rhabditida</taxon>
        <taxon>Rhabditina</taxon>
        <taxon>Diplogasteromorpha</taxon>
        <taxon>Diplogasteroidea</taxon>
        <taxon>Neodiplogasteridae</taxon>
        <taxon>Pristionchus</taxon>
    </lineage>
</organism>
<dbReference type="Pfam" id="PF00439">
    <property type="entry name" value="Bromodomain"/>
    <property type="match status" value="6"/>
</dbReference>
<dbReference type="Gene3D" id="3.30.160.60">
    <property type="entry name" value="Classic Zinc Finger"/>
    <property type="match status" value="1"/>
</dbReference>
<dbReference type="SMART" id="SM00355">
    <property type="entry name" value="ZnF_C2H2"/>
    <property type="match status" value="2"/>
</dbReference>
<dbReference type="PROSITE" id="PS51038">
    <property type="entry name" value="BAH"/>
    <property type="match status" value="2"/>
</dbReference>
<dbReference type="SUPFAM" id="SSF47095">
    <property type="entry name" value="HMG-box"/>
    <property type="match status" value="1"/>
</dbReference>
<dbReference type="PANTHER" id="PTHR16062">
    <property type="entry name" value="SWI/SNF-RELATED"/>
    <property type="match status" value="1"/>
</dbReference>
<feature type="domain" description="Bromo" evidence="11">
    <location>
        <begin position="94"/>
        <end position="164"/>
    </location>
</feature>
<feature type="domain" description="BAH" evidence="13">
    <location>
        <begin position="1091"/>
        <end position="1210"/>
    </location>
</feature>
<name>A0AAV5WC53_9BILA</name>
<dbReference type="EMBL" id="BTSY01000005">
    <property type="protein sequence ID" value="GMT29285.1"/>
    <property type="molecule type" value="Genomic_DNA"/>
</dbReference>
<dbReference type="PROSITE" id="PS00633">
    <property type="entry name" value="BROMODOMAIN_1"/>
    <property type="match status" value="1"/>
</dbReference>
<evidence type="ECO:0000259" key="13">
    <source>
        <dbReference type="PROSITE" id="PS51038"/>
    </source>
</evidence>
<dbReference type="PROSITE" id="PS50014">
    <property type="entry name" value="BROMODOMAIN_2"/>
    <property type="match status" value="5"/>
</dbReference>
<evidence type="ECO:0000256" key="8">
    <source>
        <dbReference type="PROSITE-ProRule" id="PRU00035"/>
    </source>
</evidence>
<dbReference type="InterPro" id="IPR001487">
    <property type="entry name" value="Bromodomain"/>
</dbReference>
<dbReference type="PROSITE" id="PS50118">
    <property type="entry name" value="HMG_BOX_2"/>
    <property type="match status" value="1"/>
</dbReference>
<keyword evidence="6" id="KW-0804">Transcription</keyword>
<feature type="domain" description="Bromo" evidence="11">
    <location>
        <begin position="816"/>
        <end position="886"/>
    </location>
</feature>
<evidence type="ECO:0000256" key="2">
    <source>
        <dbReference type="ARBA" id="ARBA00022737"/>
    </source>
</evidence>
<keyword evidence="15" id="KW-1185">Reference proteome</keyword>
<evidence type="ECO:0000256" key="7">
    <source>
        <dbReference type="ARBA" id="ARBA00023242"/>
    </source>
</evidence>